<name>A0A1I7ULP2_9PELO</name>
<dbReference type="STRING" id="1561998.A0A1I7ULP2"/>
<evidence type="ECO:0000256" key="1">
    <source>
        <dbReference type="ARBA" id="ARBA00004141"/>
    </source>
</evidence>
<dbReference type="Proteomes" id="UP000095282">
    <property type="component" value="Unplaced"/>
</dbReference>
<evidence type="ECO:0000256" key="5">
    <source>
        <dbReference type="SAM" id="Phobius"/>
    </source>
</evidence>
<comment type="subcellular location">
    <subcellularLocation>
        <location evidence="1">Membrane</location>
        <topology evidence="1">Multi-pass membrane protein</topology>
    </subcellularLocation>
</comment>
<keyword evidence="6" id="KW-1185">Reference proteome</keyword>
<dbReference type="PANTHER" id="PTHR21706">
    <property type="entry name" value="TRANSMEMBRANE PROTEIN 65"/>
    <property type="match status" value="1"/>
</dbReference>
<keyword evidence="2 5" id="KW-0812">Transmembrane</keyword>
<keyword evidence="3 5" id="KW-1133">Transmembrane helix</keyword>
<protein>
    <submittedName>
        <fullName evidence="7">Transmembrane protein 65</fullName>
    </submittedName>
</protein>
<feature type="transmembrane region" description="Helical" evidence="5">
    <location>
        <begin position="81"/>
        <end position="101"/>
    </location>
</feature>
<dbReference type="GO" id="GO:0016020">
    <property type="term" value="C:membrane"/>
    <property type="evidence" value="ECO:0007669"/>
    <property type="project" value="UniProtKB-SubCell"/>
</dbReference>
<evidence type="ECO:0000256" key="2">
    <source>
        <dbReference type="ARBA" id="ARBA00022692"/>
    </source>
</evidence>
<evidence type="ECO:0000256" key="4">
    <source>
        <dbReference type="ARBA" id="ARBA00023136"/>
    </source>
</evidence>
<keyword evidence="4 5" id="KW-0472">Membrane</keyword>
<dbReference type="GO" id="GO:0005739">
    <property type="term" value="C:mitochondrion"/>
    <property type="evidence" value="ECO:0007669"/>
    <property type="project" value="TreeGrafter"/>
</dbReference>
<feature type="transmembrane region" description="Helical" evidence="5">
    <location>
        <begin position="113"/>
        <end position="133"/>
    </location>
</feature>
<dbReference type="WBParaSite" id="Csp11.Scaffold630.g17210.t1">
    <property type="protein sequence ID" value="Csp11.Scaffold630.g17210.t1"/>
    <property type="gene ID" value="Csp11.Scaffold630.g17210"/>
</dbReference>
<dbReference type="AlphaFoldDB" id="A0A1I7ULP2"/>
<evidence type="ECO:0000313" key="6">
    <source>
        <dbReference type="Proteomes" id="UP000095282"/>
    </source>
</evidence>
<dbReference type="eggNOG" id="KOG4619">
    <property type="taxonomic scope" value="Eukaryota"/>
</dbReference>
<evidence type="ECO:0000313" key="7">
    <source>
        <dbReference type="WBParaSite" id="Csp11.Scaffold630.g17210.t1"/>
    </source>
</evidence>
<dbReference type="PANTHER" id="PTHR21706:SF15">
    <property type="entry name" value="TRANSMEMBRANE PROTEIN 65"/>
    <property type="match status" value="1"/>
</dbReference>
<dbReference type="InterPro" id="IPR019537">
    <property type="entry name" value="TMEM65"/>
</dbReference>
<feature type="transmembrane region" description="Helical" evidence="5">
    <location>
        <begin position="166"/>
        <end position="187"/>
    </location>
</feature>
<reference evidence="7" key="1">
    <citation type="submission" date="2016-11" db="UniProtKB">
        <authorList>
            <consortium name="WormBaseParasite"/>
        </authorList>
    </citation>
    <scope>IDENTIFICATION</scope>
</reference>
<evidence type="ECO:0000256" key="3">
    <source>
        <dbReference type="ARBA" id="ARBA00022989"/>
    </source>
</evidence>
<proteinExistence type="predicted"/>
<sequence>MKPRSTAKPKKFRLRPFFNKNTVLPLGIQSDADAKLFSNELKPGERKLLFDALRKITADQYNEHKKVVDVTIDHEDLVKVWYMHFIPMFVYGFIDEAFLIIGGESINNVFSVYNGMSMLASAAVANIICNLFIQLPAERCTDMMGFKKPVLSNDQINTPEYQHASFAAKLCGLWLGLTLGMLPLFFIDDNLDRRASDSREFLSGTKSEWYVMEDEKIRQAAGDEYCEPQNE</sequence>
<accession>A0A1I7ULP2</accession>
<dbReference type="Pfam" id="PF10507">
    <property type="entry name" value="TMEM65"/>
    <property type="match status" value="1"/>
</dbReference>
<organism evidence="6 7">
    <name type="scientific">Caenorhabditis tropicalis</name>
    <dbReference type="NCBI Taxonomy" id="1561998"/>
    <lineage>
        <taxon>Eukaryota</taxon>
        <taxon>Metazoa</taxon>
        <taxon>Ecdysozoa</taxon>
        <taxon>Nematoda</taxon>
        <taxon>Chromadorea</taxon>
        <taxon>Rhabditida</taxon>
        <taxon>Rhabditina</taxon>
        <taxon>Rhabditomorpha</taxon>
        <taxon>Rhabditoidea</taxon>
        <taxon>Rhabditidae</taxon>
        <taxon>Peloderinae</taxon>
        <taxon>Caenorhabditis</taxon>
    </lineage>
</organism>